<dbReference type="EMBL" id="CAJVPW010002403">
    <property type="protein sequence ID" value="CAG8505609.1"/>
    <property type="molecule type" value="Genomic_DNA"/>
</dbReference>
<sequence length="744" mass="85554">SDEDAKEFCANIRQYNAAHAFTSLGVTIDQTVLQGHGPYCFRINRELCHLSSPLIPTNNNEPAYAQLYIYDAALAHLIRINCNANLSIQTMWKIQNILRTYHAFYPLYQQAHEILSQAHANNTSTANLTIYLHYNNAMDRHRYNLLTMDEIAIILPSNGSIPEAMRDIVIHLRNNKLERIHEGNTENNQINDQTRISRLTQKDFFSFRLFARHNEFSTILRGGKLFQEFIVDAWATTEQNRLRFLRQNQDILRADLYQGLADVAGSIANGELSLNNLSHQYNIQNPTELQIFDLGLFLLNQILYNSNYSLNMFPLMPCWEHNWDHYQGNRLIYEHLNWNHNELKNISTSQELQLNTEQYAAYQNILNSVGNGTNMFESDNIIEIPQNMTIEPELNSLIKSVYCDISIENICTDQYLKDRIILSSHIIIKVKYVKRNEKEDAKVFTIWAIRTYPTGCENNEIEMTLFLPVNPNDRNPESQAIFKKDKYYSVGGKIIPGSYAGQIRPKMTISTSTHLTISNKEIPSSNKCPLKTALIGIPQEIPAEIENTENSIIEILVSDYIGQPYNYTIKVAFPHNNPRFKHLKTTIRPQESTIFVIGQMEIIDNEFYVYANDINYINTNFVTKKKEPNADNTELSSSPTRSKLLNVHQNMAKISKTTSQNHSSPPTLNNPEDITQNNLLENNTHSENNPTQNNLLENDTHSENNSTQNNPIENNTNSKNNTYSENNAHSENNTHSLKHKRPNK</sequence>
<evidence type="ECO:0000313" key="2">
    <source>
        <dbReference type="Proteomes" id="UP000789366"/>
    </source>
</evidence>
<gene>
    <name evidence="1" type="ORF">SPELUC_LOCUS3224</name>
</gene>
<dbReference type="Proteomes" id="UP000789366">
    <property type="component" value="Unassembled WGS sequence"/>
</dbReference>
<proteinExistence type="predicted"/>
<keyword evidence="2" id="KW-1185">Reference proteome</keyword>
<reference evidence="1" key="1">
    <citation type="submission" date="2021-06" db="EMBL/GenBank/DDBJ databases">
        <authorList>
            <person name="Kallberg Y."/>
            <person name="Tangrot J."/>
            <person name="Rosling A."/>
        </authorList>
    </citation>
    <scope>NUCLEOTIDE SEQUENCE</scope>
    <source>
        <strain evidence="1">28 12/20/2015</strain>
    </source>
</reference>
<comment type="caution">
    <text evidence="1">The sequence shown here is derived from an EMBL/GenBank/DDBJ whole genome shotgun (WGS) entry which is preliminary data.</text>
</comment>
<name>A0ACA9L3J8_9GLOM</name>
<accession>A0ACA9L3J8</accession>
<feature type="non-terminal residue" evidence="1">
    <location>
        <position position="1"/>
    </location>
</feature>
<protein>
    <submittedName>
        <fullName evidence="1">4841_t:CDS:1</fullName>
    </submittedName>
</protein>
<organism evidence="1 2">
    <name type="scientific">Cetraspora pellucida</name>
    <dbReference type="NCBI Taxonomy" id="1433469"/>
    <lineage>
        <taxon>Eukaryota</taxon>
        <taxon>Fungi</taxon>
        <taxon>Fungi incertae sedis</taxon>
        <taxon>Mucoromycota</taxon>
        <taxon>Glomeromycotina</taxon>
        <taxon>Glomeromycetes</taxon>
        <taxon>Diversisporales</taxon>
        <taxon>Gigasporaceae</taxon>
        <taxon>Cetraspora</taxon>
    </lineage>
</organism>
<evidence type="ECO:0000313" key="1">
    <source>
        <dbReference type="EMBL" id="CAG8505609.1"/>
    </source>
</evidence>